<evidence type="ECO:0000256" key="2">
    <source>
        <dbReference type="ARBA" id="ARBA00022771"/>
    </source>
</evidence>
<feature type="domain" description="RING-CH-type" evidence="6">
    <location>
        <begin position="66"/>
        <end position="159"/>
    </location>
</feature>
<keyword evidence="2" id="KW-0863">Zinc-finger</keyword>
<dbReference type="InterPro" id="IPR011016">
    <property type="entry name" value="Znf_RING-CH"/>
</dbReference>
<keyword evidence="5" id="KW-0812">Transmembrane</keyword>
<evidence type="ECO:0000313" key="7">
    <source>
        <dbReference type="EMBL" id="KAF2460248.1"/>
    </source>
</evidence>
<dbReference type="OrthoDB" id="264354at2759"/>
<evidence type="ECO:0000256" key="4">
    <source>
        <dbReference type="SAM" id="MobiDB-lite"/>
    </source>
</evidence>
<keyword evidence="5" id="KW-0472">Membrane</keyword>
<dbReference type="SUPFAM" id="SSF57850">
    <property type="entry name" value="RING/U-box"/>
    <property type="match status" value="1"/>
</dbReference>
<evidence type="ECO:0000256" key="3">
    <source>
        <dbReference type="ARBA" id="ARBA00022833"/>
    </source>
</evidence>
<dbReference type="CDD" id="cd16495">
    <property type="entry name" value="RING_CH-C4HC3_MARCH"/>
    <property type="match status" value="1"/>
</dbReference>
<feature type="compositionally biased region" description="Acidic residues" evidence="4">
    <location>
        <begin position="317"/>
        <end position="331"/>
    </location>
</feature>
<organism evidence="7 8">
    <name type="scientific">Lineolata rhizophorae</name>
    <dbReference type="NCBI Taxonomy" id="578093"/>
    <lineage>
        <taxon>Eukaryota</taxon>
        <taxon>Fungi</taxon>
        <taxon>Dikarya</taxon>
        <taxon>Ascomycota</taxon>
        <taxon>Pezizomycotina</taxon>
        <taxon>Dothideomycetes</taxon>
        <taxon>Dothideomycetes incertae sedis</taxon>
        <taxon>Lineolatales</taxon>
        <taxon>Lineolataceae</taxon>
        <taxon>Lineolata</taxon>
    </lineage>
</organism>
<dbReference type="InterPro" id="IPR013083">
    <property type="entry name" value="Znf_RING/FYVE/PHD"/>
</dbReference>
<proteinExistence type="predicted"/>
<gene>
    <name evidence="7" type="ORF">BDY21DRAFT_280657</name>
</gene>
<dbReference type="EMBL" id="MU001673">
    <property type="protein sequence ID" value="KAF2460248.1"/>
    <property type="molecule type" value="Genomic_DNA"/>
</dbReference>
<keyword evidence="5" id="KW-1133">Transmembrane helix</keyword>
<feature type="transmembrane region" description="Helical" evidence="5">
    <location>
        <begin position="166"/>
        <end position="192"/>
    </location>
</feature>
<feature type="transmembrane region" description="Helical" evidence="5">
    <location>
        <begin position="234"/>
        <end position="254"/>
    </location>
</feature>
<dbReference type="Gene3D" id="3.30.40.10">
    <property type="entry name" value="Zinc/RING finger domain, C3HC4 (zinc finger)"/>
    <property type="match status" value="1"/>
</dbReference>
<reference evidence="7" key="1">
    <citation type="journal article" date="2020" name="Stud. Mycol.">
        <title>101 Dothideomycetes genomes: a test case for predicting lifestyles and emergence of pathogens.</title>
        <authorList>
            <person name="Haridas S."/>
            <person name="Albert R."/>
            <person name="Binder M."/>
            <person name="Bloem J."/>
            <person name="Labutti K."/>
            <person name="Salamov A."/>
            <person name="Andreopoulos B."/>
            <person name="Baker S."/>
            <person name="Barry K."/>
            <person name="Bills G."/>
            <person name="Bluhm B."/>
            <person name="Cannon C."/>
            <person name="Castanera R."/>
            <person name="Culley D."/>
            <person name="Daum C."/>
            <person name="Ezra D."/>
            <person name="Gonzalez J."/>
            <person name="Henrissat B."/>
            <person name="Kuo A."/>
            <person name="Liang C."/>
            <person name="Lipzen A."/>
            <person name="Lutzoni F."/>
            <person name="Magnuson J."/>
            <person name="Mondo S."/>
            <person name="Nolan M."/>
            <person name="Ohm R."/>
            <person name="Pangilinan J."/>
            <person name="Park H.-J."/>
            <person name="Ramirez L."/>
            <person name="Alfaro M."/>
            <person name="Sun H."/>
            <person name="Tritt A."/>
            <person name="Yoshinaga Y."/>
            <person name="Zwiers L.-H."/>
            <person name="Turgeon B."/>
            <person name="Goodwin S."/>
            <person name="Spatafora J."/>
            <person name="Crous P."/>
            <person name="Grigoriev I."/>
        </authorList>
    </citation>
    <scope>NUCLEOTIDE SEQUENCE</scope>
    <source>
        <strain evidence="7">ATCC 16933</strain>
    </source>
</reference>
<dbReference type="Pfam" id="PF12906">
    <property type="entry name" value="RINGv"/>
    <property type="match status" value="1"/>
</dbReference>
<protein>
    <recommendedName>
        <fullName evidence="6">RING-CH-type domain-containing protein</fullName>
    </recommendedName>
</protein>
<dbReference type="PANTHER" id="PTHR46347">
    <property type="entry name" value="RING/FYVE/PHD ZINC FINGER SUPERFAMILY PROTEIN"/>
    <property type="match status" value="1"/>
</dbReference>
<evidence type="ECO:0000259" key="6">
    <source>
        <dbReference type="PROSITE" id="PS51292"/>
    </source>
</evidence>
<dbReference type="SMART" id="SM00744">
    <property type="entry name" value="RINGv"/>
    <property type="match status" value="1"/>
</dbReference>
<feature type="region of interest" description="Disordered" evidence="4">
    <location>
        <begin position="312"/>
        <end position="342"/>
    </location>
</feature>
<keyword evidence="1" id="KW-0479">Metal-binding</keyword>
<dbReference type="GO" id="GO:0008270">
    <property type="term" value="F:zinc ion binding"/>
    <property type="evidence" value="ECO:0007669"/>
    <property type="project" value="UniProtKB-KW"/>
</dbReference>
<keyword evidence="3" id="KW-0862">Zinc</keyword>
<dbReference type="PANTHER" id="PTHR46347:SF1">
    <property type="entry name" value="RING_FYVE_PHD ZINC FINGER SUPERFAMILY PROTEIN"/>
    <property type="match status" value="1"/>
</dbReference>
<evidence type="ECO:0000256" key="1">
    <source>
        <dbReference type="ARBA" id="ARBA00022723"/>
    </source>
</evidence>
<evidence type="ECO:0000313" key="8">
    <source>
        <dbReference type="Proteomes" id="UP000799766"/>
    </source>
</evidence>
<dbReference type="AlphaFoldDB" id="A0A6A6P8Q2"/>
<dbReference type="PROSITE" id="PS51292">
    <property type="entry name" value="ZF_RING_CH"/>
    <property type="match status" value="1"/>
</dbReference>
<feature type="transmembrane region" description="Helical" evidence="5">
    <location>
        <begin position="275"/>
        <end position="295"/>
    </location>
</feature>
<keyword evidence="8" id="KW-1185">Reference proteome</keyword>
<name>A0A6A6P8Q2_9PEZI</name>
<evidence type="ECO:0000256" key="5">
    <source>
        <dbReference type="SAM" id="Phobius"/>
    </source>
</evidence>
<accession>A0A6A6P8Q2</accession>
<sequence length="342" mass="38280">MSSGFQAQPGWEWPSGLPGRFDSAAFGQESEDESGSDSHSFKTTTGGSASPRHGQQEHQQSQPRPRRFYRPRTCRICLETVNPTFHPEADNTQGIFGHSMPNVTYESEDGGRLLRPCKCKGSSRYVHEGCLQAWRHADPAYGKRNYWQCPTCGFRYRLERMAWGRIVSSAAAQVVLTLFIFFVVTFLLGFVADPIINLWVDPLGTLSPFLDEEERVPLFDDEPSTWIEHFVKGMASLGLMGFAKVILMSPFHWLNLRSARMVPGGRVGVTGRDRMANLSWVTITIGVATFLYGIWKSVRNWSRQTLEHAGERVMDVQADDEDDDDENEGDENSGFGNVGGGS</sequence>
<feature type="region of interest" description="Disordered" evidence="4">
    <location>
        <begin position="1"/>
        <end position="66"/>
    </location>
</feature>
<dbReference type="Proteomes" id="UP000799766">
    <property type="component" value="Unassembled WGS sequence"/>
</dbReference>